<dbReference type="InterPro" id="IPR013655">
    <property type="entry name" value="PAS_fold_3"/>
</dbReference>
<dbReference type="SMART" id="SM00086">
    <property type="entry name" value="PAC"/>
    <property type="match status" value="2"/>
</dbReference>
<feature type="domain" description="PAC" evidence="4">
    <location>
        <begin position="203"/>
        <end position="254"/>
    </location>
</feature>
<feature type="domain" description="Response regulatory" evidence="2">
    <location>
        <begin position="5"/>
        <end position="120"/>
    </location>
</feature>
<dbReference type="GO" id="GO:0003824">
    <property type="term" value="F:catalytic activity"/>
    <property type="evidence" value="ECO:0007669"/>
    <property type="project" value="UniProtKB-ARBA"/>
</dbReference>
<feature type="domain" description="PAS" evidence="3">
    <location>
        <begin position="258"/>
        <end position="322"/>
    </location>
</feature>
<organism evidence="7 8">
    <name type="scientific">Undibacterium fentianense</name>
    <dbReference type="NCBI Taxonomy" id="2828728"/>
    <lineage>
        <taxon>Bacteria</taxon>
        <taxon>Pseudomonadati</taxon>
        <taxon>Pseudomonadota</taxon>
        <taxon>Betaproteobacteria</taxon>
        <taxon>Burkholderiales</taxon>
        <taxon>Oxalobacteraceae</taxon>
        <taxon>Undibacterium</taxon>
    </lineage>
</organism>
<dbReference type="CDD" id="cd17534">
    <property type="entry name" value="REC_DC-like"/>
    <property type="match status" value="1"/>
</dbReference>
<dbReference type="Pfam" id="PF13426">
    <property type="entry name" value="PAS_9"/>
    <property type="match status" value="1"/>
</dbReference>
<dbReference type="GO" id="GO:0000160">
    <property type="term" value="P:phosphorelay signal transduction system"/>
    <property type="evidence" value="ECO:0007669"/>
    <property type="project" value="InterPro"/>
</dbReference>
<dbReference type="InterPro" id="IPR000700">
    <property type="entry name" value="PAS-assoc_C"/>
</dbReference>
<reference evidence="7" key="1">
    <citation type="submission" date="2021-04" db="EMBL/GenBank/DDBJ databases">
        <title>novel species isolated from subtropical streams in China.</title>
        <authorList>
            <person name="Lu H."/>
        </authorList>
    </citation>
    <scope>NUCLEOTIDE SEQUENCE</scope>
    <source>
        <strain evidence="7">FT137W</strain>
    </source>
</reference>
<protein>
    <submittedName>
        <fullName evidence="7">EAL domain-containing protein</fullName>
    </submittedName>
</protein>
<keyword evidence="1" id="KW-0597">Phosphoprotein</keyword>
<dbReference type="SMART" id="SM00448">
    <property type="entry name" value="REC"/>
    <property type="match status" value="1"/>
</dbReference>
<dbReference type="InterPro" id="IPR029787">
    <property type="entry name" value="Nucleotide_cyclase"/>
</dbReference>
<dbReference type="PROSITE" id="PS50113">
    <property type="entry name" value="PAC"/>
    <property type="match status" value="2"/>
</dbReference>
<dbReference type="SMART" id="SM00052">
    <property type="entry name" value="EAL"/>
    <property type="match status" value="1"/>
</dbReference>
<dbReference type="Pfam" id="PF08447">
    <property type="entry name" value="PAS_3"/>
    <property type="match status" value="1"/>
</dbReference>
<dbReference type="InterPro" id="IPR011006">
    <property type="entry name" value="CheY-like_superfamily"/>
</dbReference>
<dbReference type="Gene3D" id="3.20.20.450">
    <property type="entry name" value="EAL domain"/>
    <property type="match status" value="1"/>
</dbReference>
<feature type="domain" description="PAC" evidence="4">
    <location>
        <begin position="323"/>
        <end position="375"/>
    </location>
</feature>
<dbReference type="FunFam" id="3.30.70.270:FF:000001">
    <property type="entry name" value="Diguanylate cyclase domain protein"/>
    <property type="match status" value="1"/>
</dbReference>
<dbReference type="InterPro" id="IPR000014">
    <property type="entry name" value="PAS"/>
</dbReference>
<dbReference type="NCBIfam" id="TIGR00254">
    <property type="entry name" value="GGDEF"/>
    <property type="match status" value="1"/>
</dbReference>
<dbReference type="SUPFAM" id="SSF55785">
    <property type="entry name" value="PYP-like sensor domain (PAS domain)"/>
    <property type="match status" value="2"/>
</dbReference>
<dbReference type="CDD" id="cd01948">
    <property type="entry name" value="EAL"/>
    <property type="match status" value="1"/>
</dbReference>
<dbReference type="InterPro" id="IPR001633">
    <property type="entry name" value="EAL_dom"/>
</dbReference>
<evidence type="ECO:0000259" key="4">
    <source>
        <dbReference type="PROSITE" id="PS50113"/>
    </source>
</evidence>
<feature type="domain" description="EAL" evidence="5">
    <location>
        <begin position="554"/>
        <end position="805"/>
    </location>
</feature>
<dbReference type="SMART" id="SM00091">
    <property type="entry name" value="PAS"/>
    <property type="match status" value="2"/>
</dbReference>
<evidence type="ECO:0000259" key="6">
    <source>
        <dbReference type="PROSITE" id="PS50887"/>
    </source>
</evidence>
<evidence type="ECO:0000256" key="1">
    <source>
        <dbReference type="PROSITE-ProRule" id="PRU00169"/>
    </source>
</evidence>
<dbReference type="InterPro" id="IPR035919">
    <property type="entry name" value="EAL_sf"/>
</dbReference>
<feature type="domain" description="PAS" evidence="3">
    <location>
        <begin position="132"/>
        <end position="197"/>
    </location>
</feature>
<dbReference type="Pfam" id="PF00072">
    <property type="entry name" value="Response_reg"/>
    <property type="match status" value="1"/>
</dbReference>
<dbReference type="PROSITE" id="PS50110">
    <property type="entry name" value="RESPONSE_REGULATORY"/>
    <property type="match status" value="1"/>
</dbReference>
<dbReference type="InterPro" id="IPR052155">
    <property type="entry name" value="Biofilm_reg_signaling"/>
</dbReference>
<evidence type="ECO:0000313" key="8">
    <source>
        <dbReference type="Proteomes" id="UP000678545"/>
    </source>
</evidence>
<dbReference type="SUPFAM" id="SSF52172">
    <property type="entry name" value="CheY-like"/>
    <property type="match status" value="1"/>
</dbReference>
<gene>
    <name evidence="7" type="ORF">KDM90_15340</name>
</gene>
<dbReference type="Gene3D" id="3.40.50.2300">
    <property type="match status" value="1"/>
</dbReference>
<dbReference type="SMART" id="SM00267">
    <property type="entry name" value="GGDEF"/>
    <property type="match status" value="1"/>
</dbReference>
<dbReference type="CDD" id="cd01949">
    <property type="entry name" value="GGDEF"/>
    <property type="match status" value="1"/>
</dbReference>
<dbReference type="SUPFAM" id="SSF55073">
    <property type="entry name" value="Nucleotide cyclase"/>
    <property type="match status" value="1"/>
</dbReference>
<dbReference type="Pfam" id="PF00563">
    <property type="entry name" value="EAL"/>
    <property type="match status" value="1"/>
</dbReference>
<proteinExistence type="predicted"/>
<dbReference type="InterPro" id="IPR035965">
    <property type="entry name" value="PAS-like_dom_sf"/>
</dbReference>
<dbReference type="SUPFAM" id="SSF141868">
    <property type="entry name" value="EAL domain-like"/>
    <property type="match status" value="1"/>
</dbReference>
<dbReference type="InterPro" id="IPR043128">
    <property type="entry name" value="Rev_trsase/Diguanyl_cyclase"/>
</dbReference>
<feature type="modified residue" description="4-aspartylphosphate" evidence="1">
    <location>
        <position position="55"/>
    </location>
</feature>
<dbReference type="PANTHER" id="PTHR44757">
    <property type="entry name" value="DIGUANYLATE CYCLASE DGCP"/>
    <property type="match status" value="1"/>
</dbReference>
<dbReference type="Pfam" id="PF00990">
    <property type="entry name" value="GGDEF"/>
    <property type="match status" value="1"/>
</dbReference>
<dbReference type="InterPro" id="IPR001610">
    <property type="entry name" value="PAC"/>
</dbReference>
<sequence>MQVERILIVEDEPVVALDLQQTLEEMGHKVLAISHSFETALEAVVREQPSLVMMDINLQGDIDGIDACDVIYQSWRTPVIFLTAYVDEKTINRAAACHPFGYIMKPYQKKELHAALQIARARHNVEKALARSEERLALVVEAADLSIWEWNSEDQQLTGDPHFQALFGTQLQPYTNSLQTLLQRIHPDDHAQVRKMLSITGFFNFAFRYLQANGDYCWLELYGNLRERSDGHVYVLGAVRDITQEKQVEQQLLQSSVVYSAVAEGIMILDAHGQLISTNPAFTRMTGFNEDEVLGQHPADFLLIPQQDQPSYANIAATIEGAWSSEALCQCRDGRVFNTLQQICAVRDEQGKLIQFVHTIADLTAIRASEKQLVYLAYHDSLTRLPNRRMLMDRLQHTMLASDRNAQFGAILFIDLDKFKLLNDTLGHDVGDILLTQVAERLQACVRECDTVARLGGDEFIVMLEQLQSDYEQAKLQANVVGKKILDALNMKYQLATHEHICTPSMGIALFQGSEISADTILKRADLAMYQSKKLGRNQVSFFDPDALPHFIERRTLEFELRDALQKQEFLLHFQIQVDHWRQPIGVEALIRWQHPELGLLLPSDFIPLAEENGAIIPIGLWVLEQACQQLKAWQASNKTAQLSLSVNISGKQLQQADFAQQVLARIAQYSVPAHLLRLEITEGVLLGEIDAIVHSMNQLNAAGVRFALDDFGVGYSSLQYLKRLPIDQLKIDHSFIQDLEHDQSDRTIVRTIVAMANNLGVDVIAEGVENELQLELLRNKGCVHFQGYLFGRPIDIRQLNGFLS</sequence>
<dbReference type="NCBIfam" id="TIGR00229">
    <property type="entry name" value="sensory_box"/>
    <property type="match status" value="2"/>
</dbReference>
<dbReference type="AlphaFoldDB" id="A0A941EA48"/>
<dbReference type="InterPro" id="IPR000160">
    <property type="entry name" value="GGDEF_dom"/>
</dbReference>
<dbReference type="InterPro" id="IPR001789">
    <property type="entry name" value="Sig_transdc_resp-reg_receiver"/>
</dbReference>
<dbReference type="Proteomes" id="UP000678545">
    <property type="component" value="Unassembled WGS sequence"/>
</dbReference>
<evidence type="ECO:0000259" key="5">
    <source>
        <dbReference type="PROSITE" id="PS50883"/>
    </source>
</evidence>
<name>A0A941EA48_9BURK</name>
<dbReference type="RefSeq" id="WP_212676490.1">
    <property type="nucleotide sequence ID" value="NZ_JAGSPJ010000006.1"/>
</dbReference>
<dbReference type="Gene3D" id="3.30.450.20">
    <property type="entry name" value="PAS domain"/>
    <property type="match status" value="2"/>
</dbReference>
<feature type="domain" description="GGDEF" evidence="6">
    <location>
        <begin position="407"/>
        <end position="545"/>
    </location>
</feature>
<dbReference type="CDD" id="cd00130">
    <property type="entry name" value="PAS"/>
    <property type="match status" value="2"/>
</dbReference>
<keyword evidence="8" id="KW-1185">Reference proteome</keyword>
<dbReference type="Gene3D" id="3.30.70.270">
    <property type="match status" value="1"/>
</dbReference>
<dbReference type="EMBL" id="JAGSPJ010000006">
    <property type="protein sequence ID" value="MBR7801383.1"/>
    <property type="molecule type" value="Genomic_DNA"/>
</dbReference>
<evidence type="ECO:0000259" key="3">
    <source>
        <dbReference type="PROSITE" id="PS50112"/>
    </source>
</evidence>
<evidence type="ECO:0000313" key="7">
    <source>
        <dbReference type="EMBL" id="MBR7801383.1"/>
    </source>
</evidence>
<dbReference type="PROSITE" id="PS50112">
    <property type="entry name" value="PAS"/>
    <property type="match status" value="2"/>
</dbReference>
<evidence type="ECO:0000259" key="2">
    <source>
        <dbReference type="PROSITE" id="PS50110"/>
    </source>
</evidence>
<comment type="caution">
    <text evidence="7">The sequence shown here is derived from an EMBL/GenBank/DDBJ whole genome shotgun (WGS) entry which is preliminary data.</text>
</comment>
<dbReference type="PANTHER" id="PTHR44757:SF2">
    <property type="entry name" value="BIOFILM ARCHITECTURE MAINTENANCE PROTEIN MBAA"/>
    <property type="match status" value="1"/>
</dbReference>
<dbReference type="PROSITE" id="PS50883">
    <property type="entry name" value="EAL"/>
    <property type="match status" value="1"/>
</dbReference>
<accession>A0A941EA48</accession>
<dbReference type="PROSITE" id="PS50887">
    <property type="entry name" value="GGDEF"/>
    <property type="match status" value="1"/>
</dbReference>